<evidence type="ECO:0000256" key="3">
    <source>
        <dbReference type="SAM" id="SignalP"/>
    </source>
</evidence>
<evidence type="ECO:0000256" key="2">
    <source>
        <dbReference type="SAM" id="MobiDB-lite"/>
    </source>
</evidence>
<proteinExistence type="predicted"/>
<gene>
    <name evidence="5" type="ORF">OESDEN_05420</name>
</gene>
<dbReference type="EMBL" id="KN550251">
    <property type="protein sequence ID" value="KHJ94648.1"/>
    <property type="molecule type" value="Genomic_DNA"/>
</dbReference>
<accession>A0A0B1TAU4</accession>
<dbReference type="OrthoDB" id="10542588at2759"/>
<evidence type="ECO:0000313" key="6">
    <source>
        <dbReference type="Proteomes" id="UP000053660"/>
    </source>
</evidence>
<evidence type="ECO:0000256" key="1">
    <source>
        <dbReference type="SAM" id="Coils"/>
    </source>
</evidence>
<feature type="coiled-coil region" evidence="1">
    <location>
        <begin position="38"/>
        <end position="65"/>
    </location>
</feature>
<dbReference type="Proteomes" id="UP000053660">
    <property type="component" value="Unassembled WGS sequence"/>
</dbReference>
<keyword evidence="1" id="KW-0175">Coiled coil</keyword>
<feature type="region of interest" description="Disordered" evidence="2">
    <location>
        <begin position="122"/>
        <end position="198"/>
    </location>
</feature>
<dbReference type="Pfam" id="PF02520">
    <property type="entry name" value="ANIS5_cation-bd"/>
    <property type="match status" value="1"/>
</dbReference>
<sequence>MRKLLLVLALVGAALCDWILVDHSKPEVEELGELEEPKEDKDTKKEEIKKKYQEVNREVATIIAKLPTALGKQSAIIEDQTLSRKEKRQALRKLMKGDPKLYRSLKAIFHIVRPRRIRPFPRPFRPHHLPDGEKIPMGPRPFGRREKGGPKGERWEGKGPKGHGPFGKPEKRGPKEEPQVEKKTEESGFGKRVIAVKA</sequence>
<organism evidence="5 6">
    <name type="scientific">Oesophagostomum dentatum</name>
    <name type="common">Nodular worm</name>
    <dbReference type="NCBI Taxonomy" id="61180"/>
    <lineage>
        <taxon>Eukaryota</taxon>
        <taxon>Metazoa</taxon>
        <taxon>Ecdysozoa</taxon>
        <taxon>Nematoda</taxon>
        <taxon>Chromadorea</taxon>
        <taxon>Rhabditida</taxon>
        <taxon>Rhabditina</taxon>
        <taxon>Rhabditomorpha</taxon>
        <taxon>Strongyloidea</taxon>
        <taxon>Strongylidae</taxon>
        <taxon>Oesophagostomum</taxon>
    </lineage>
</organism>
<name>A0A0B1TAU4_OESDE</name>
<dbReference type="AlphaFoldDB" id="A0A0B1TAU4"/>
<feature type="domain" description="SXP/RAL-2 family protein Ani s 5-like cation-binding" evidence="4">
    <location>
        <begin position="45"/>
        <end position="110"/>
    </location>
</feature>
<evidence type="ECO:0000259" key="4">
    <source>
        <dbReference type="Pfam" id="PF02520"/>
    </source>
</evidence>
<feature type="compositionally biased region" description="Basic and acidic residues" evidence="2">
    <location>
        <begin position="143"/>
        <end position="159"/>
    </location>
</feature>
<keyword evidence="3" id="KW-0732">Signal</keyword>
<feature type="signal peptide" evidence="3">
    <location>
        <begin position="1"/>
        <end position="16"/>
    </location>
</feature>
<keyword evidence="6" id="KW-1185">Reference proteome</keyword>
<reference evidence="5 6" key="1">
    <citation type="submission" date="2014-03" db="EMBL/GenBank/DDBJ databases">
        <title>Draft genome of the hookworm Oesophagostomum dentatum.</title>
        <authorList>
            <person name="Mitreva M."/>
        </authorList>
    </citation>
    <scope>NUCLEOTIDE SEQUENCE [LARGE SCALE GENOMIC DNA]</scope>
    <source>
        <strain evidence="5 6">OD-Hann</strain>
    </source>
</reference>
<evidence type="ECO:0000313" key="5">
    <source>
        <dbReference type="EMBL" id="KHJ94648.1"/>
    </source>
</evidence>
<feature type="compositionally biased region" description="Basic and acidic residues" evidence="2">
    <location>
        <begin position="168"/>
        <end position="189"/>
    </location>
</feature>
<feature type="chain" id="PRO_5002082051" description="SXP/RAL-2 family protein Ani s 5-like cation-binding domain-containing protein" evidence="3">
    <location>
        <begin position="17"/>
        <end position="198"/>
    </location>
</feature>
<dbReference type="InterPro" id="IPR003677">
    <property type="entry name" value="ANIS5_cation-bd"/>
</dbReference>
<protein>
    <recommendedName>
        <fullName evidence="4">SXP/RAL-2 family protein Ani s 5-like cation-binding domain-containing protein</fullName>
    </recommendedName>
</protein>